<organism evidence="1 2">
    <name type="scientific">Brassica napus</name>
    <name type="common">Rape</name>
    <dbReference type="NCBI Taxonomy" id="3708"/>
    <lineage>
        <taxon>Eukaryota</taxon>
        <taxon>Viridiplantae</taxon>
        <taxon>Streptophyta</taxon>
        <taxon>Embryophyta</taxon>
        <taxon>Tracheophyta</taxon>
        <taxon>Spermatophyta</taxon>
        <taxon>Magnoliopsida</taxon>
        <taxon>eudicotyledons</taxon>
        <taxon>Gunneridae</taxon>
        <taxon>Pentapetalae</taxon>
        <taxon>rosids</taxon>
        <taxon>malvids</taxon>
        <taxon>Brassicales</taxon>
        <taxon>Brassicaceae</taxon>
        <taxon>Brassiceae</taxon>
        <taxon>Brassica</taxon>
    </lineage>
</organism>
<keyword evidence="2" id="KW-1185">Reference proteome</keyword>
<dbReference type="EMBL" id="JAGKQM010000012">
    <property type="protein sequence ID" value="KAH0896560.1"/>
    <property type="molecule type" value="Genomic_DNA"/>
</dbReference>
<gene>
    <name evidence="1" type="ORF">HID58_046128</name>
</gene>
<comment type="caution">
    <text evidence="1">The sequence shown here is derived from an EMBL/GenBank/DDBJ whole genome shotgun (WGS) entry which is preliminary data.</text>
</comment>
<reference evidence="1 2" key="1">
    <citation type="submission" date="2021-05" db="EMBL/GenBank/DDBJ databases">
        <title>Genome Assembly of Synthetic Allotetraploid Brassica napus Reveals Homoeologous Exchanges between Subgenomes.</title>
        <authorList>
            <person name="Davis J.T."/>
        </authorList>
    </citation>
    <scope>NUCLEOTIDE SEQUENCE [LARGE SCALE GENOMIC DNA]</scope>
    <source>
        <strain evidence="2">cv. Da-Ae</strain>
        <tissue evidence="1">Seedling</tissue>
    </source>
</reference>
<evidence type="ECO:0000313" key="2">
    <source>
        <dbReference type="Proteomes" id="UP000824890"/>
    </source>
</evidence>
<protein>
    <submittedName>
        <fullName evidence="1">Uncharacterized protein</fullName>
    </submittedName>
</protein>
<accession>A0ABQ8AWZ5</accession>
<sequence>MVLIDSNDVEINASIKKDLVNQYVGFKTYNSPFVLKLVCVFS</sequence>
<proteinExistence type="predicted"/>
<name>A0ABQ8AWZ5_BRANA</name>
<evidence type="ECO:0000313" key="1">
    <source>
        <dbReference type="EMBL" id="KAH0896560.1"/>
    </source>
</evidence>
<dbReference type="Proteomes" id="UP000824890">
    <property type="component" value="Unassembled WGS sequence"/>
</dbReference>